<dbReference type="InterPro" id="IPR023271">
    <property type="entry name" value="Aquaporin-like"/>
</dbReference>
<dbReference type="Gene3D" id="1.20.1080.10">
    <property type="entry name" value="Glycerol uptake facilitator protein"/>
    <property type="match status" value="1"/>
</dbReference>
<dbReference type="GO" id="GO:0016020">
    <property type="term" value="C:membrane"/>
    <property type="evidence" value="ECO:0007669"/>
    <property type="project" value="UniProtKB-SubCell"/>
</dbReference>
<keyword evidence="2 5" id="KW-0812">Transmembrane</keyword>
<evidence type="ECO:0000256" key="3">
    <source>
        <dbReference type="ARBA" id="ARBA00022989"/>
    </source>
</evidence>
<evidence type="ECO:0000256" key="5">
    <source>
        <dbReference type="RuleBase" id="RU000477"/>
    </source>
</evidence>
<evidence type="ECO:0000256" key="2">
    <source>
        <dbReference type="ARBA" id="ARBA00022692"/>
    </source>
</evidence>
<dbReference type="Pfam" id="PF00230">
    <property type="entry name" value="MIP"/>
    <property type="match status" value="1"/>
</dbReference>
<evidence type="ECO:0000313" key="7">
    <source>
        <dbReference type="EMBL" id="KAJ8453028.1"/>
    </source>
</evidence>
<sequence length="318" mass="33666">MAESVVVIRDSDNGDDHDQLQGAAISKILAASATPMHQQGKLGDGKKKTSANIRRQWLGLDEILSLEVWQASMAELLGTAVLVFMLDTVVISSFETDTKTPNIVIACFVSLVITILLLATGPISGGHINPIISFSAALVGLISFSRALVYILAQCLGATLGAIALKAVVSSTISNHFSLGACTLTVIAPGPNGPTVVGIETGQALGLEIVCTVVFLFPVVIAFDHRQLKALGPVVVCSIIGIVVGLLVFVSTTVTTKRGYSGAGINPARCIGPALIRGGHLWKGHWIFWVGPTIGCFVFYLYALIIPRQHFKPRVNEE</sequence>
<feature type="transmembrane region" description="Helical" evidence="6">
    <location>
        <begin position="76"/>
        <end position="94"/>
    </location>
</feature>
<evidence type="ECO:0000256" key="6">
    <source>
        <dbReference type="SAM" id="Phobius"/>
    </source>
</evidence>
<dbReference type="EMBL" id="JAKOGI010000002">
    <property type="protein sequence ID" value="KAJ8453028.1"/>
    <property type="molecule type" value="Genomic_DNA"/>
</dbReference>
<feature type="transmembrane region" description="Helical" evidence="6">
    <location>
        <begin position="100"/>
        <end position="119"/>
    </location>
</feature>
<feature type="transmembrane region" description="Helical" evidence="6">
    <location>
        <begin position="286"/>
        <end position="305"/>
    </location>
</feature>
<feature type="transmembrane region" description="Helical" evidence="6">
    <location>
        <begin position="230"/>
        <end position="250"/>
    </location>
</feature>
<evidence type="ECO:0000256" key="1">
    <source>
        <dbReference type="ARBA" id="ARBA00004141"/>
    </source>
</evidence>
<dbReference type="GO" id="GO:0015267">
    <property type="term" value="F:channel activity"/>
    <property type="evidence" value="ECO:0007669"/>
    <property type="project" value="InterPro"/>
</dbReference>
<reference evidence="7" key="1">
    <citation type="submission" date="2022-04" db="EMBL/GenBank/DDBJ databases">
        <title>Carnegiea gigantea Genome sequencing and assembly v2.</title>
        <authorList>
            <person name="Copetti D."/>
            <person name="Sanderson M.J."/>
            <person name="Burquez A."/>
            <person name="Wojciechowski M.F."/>
        </authorList>
    </citation>
    <scope>NUCLEOTIDE SEQUENCE</scope>
    <source>
        <strain evidence="7">SGP5-SGP5p</strain>
        <tissue evidence="7">Aerial part</tissue>
    </source>
</reference>
<keyword evidence="5" id="KW-0813">Transport</keyword>
<comment type="caution">
    <text evidence="7">The sequence shown here is derived from an EMBL/GenBank/DDBJ whole genome shotgun (WGS) entry which is preliminary data.</text>
</comment>
<protein>
    <submittedName>
        <fullName evidence="7">Uncharacterized protein</fullName>
    </submittedName>
</protein>
<name>A0A9Q1QRT0_9CARY</name>
<dbReference type="PANTHER" id="PTHR47002:SF2">
    <property type="entry name" value="AQUAPORIN AQPAE.A-LIKE"/>
    <property type="match status" value="1"/>
</dbReference>
<keyword evidence="8" id="KW-1185">Reference proteome</keyword>
<dbReference type="PANTHER" id="PTHR47002">
    <property type="entry name" value="AQUAPORIN-LIKE"/>
    <property type="match status" value="1"/>
</dbReference>
<feature type="transmembrane region" description="Helical" evidence="6">
    <location>
        <begin position="204"/>
        <end position="223"/>
    </location>
</feature>
<dbReference type="InterPro" id="IPR000425">
    <property type="entry name" value="MIP"/>
</dbReference>
<keyword evidence="3 6" id="KW-1133">Transmembrane helix</keyword>
<dbReference type="AlphaFoldDB" id="A0A9Q1QRT0"/>
<feature type="transmembrane region" description="Helical" evidence="6">
    <location>
        <begin position="131"/>
        <end position="153"/>
    </location>
</feature>
<evidence type="ECO:0000256" key="4">
    <source>
        <dbReference type="ARBA" id="ARBA00023136"/>
    </source>
</evidence>
<dbReference type="OrthoDB" id="3222at2759"/>
<evidence type="ECO:0000313" key="8">
    <source>
        <dbReference type="Proteomes" id="UP001153076"/>
    </source>
</evidence>
<organism evidence="7 8">
    <name type="scientific">Carnegiea gigantea</name>
    <dbReference type="NCBI Taxonomy" id="171969"/>
    <lineage>
        <taxon>Eukaryota</taxon>
        <taxon>Viridiplantae</taxon>
        <taxon>Streptophyta</taxon>
        <taxon>Embryophyta</taxon>
        <taxon>Tracheophyta</taxon>
        <taxon>Spermatophyta</taxon>
        <taxon>Magnoliopsida</taxon>
        <taxon>eudicotyledons</taxon>
        <taxon>Gunneridae</taxon>
        <taxon>Pentapetalae</taxon>
        <taxon>Caryophyllales</taxon>
        <taxon>Cactineae</taxon>
        <taxon>Cactaceae</taxon>
        <taxon>Cactoideae</taxon>
        <taxon>Echinocereeae</taxon>
        <taxon>Carnegiea</taxon>
    </lineage>
</organism>
<gene>
    <name evidence="7" type="ORF">Cgig2_014791</name>
</gene>
<comment type="subcellular location">
    <subcellularLocation>
        <location evidence="1">Membrane</location>
        <topology evidence="1">Multi-pass membrane protein</topology>
    </subcellularLocation>
</comment>
<keyword evidence="4 6" id="KW-0472">Membrane</keyword>
<comment type="similarity">
    <text evidence="5">Belongs to the MIP/aquaporin (TC 1.A.8) family.</text>
</comment>
<dbReference type="PRINTS" id="PR00783">
    <property type="entry name" value="MINTRINSICP"/>
</dbReference>
<accession>A0A9Q1QRT0</accession>
<dbReference type="SUPFAM" id="SSF81338">
    <property type="entry name" value="Aquaporin-like"/>
    <property type="match status" value="1"/>
</dbReference>
<dbReference type="Proteomes" id="UP001153076">
    <property type="component" value="Unassembled WGS sequence"/>
</dbReference>
<proteinExistence type="inferred from homology"/>